<organism evidence="4 5">
    <name type="scientific">Luteolibacter yonseiensis</name>
    <dbReference type="NCBI Taxonomy" id="1144680"/>
    <lineage>
        <taxon>Bacteria</taxon>
        <taxon>Pseudomonadati</taxon>
        <taxon>Verrucomicrobiota</taxon>
        <taxon>Verrucomicrobiia</taxon>
        <taxon>Verrucomicrobiales</taxon>
        <taxon>Verrucomicrobiaceae</taxon>
        <taxon>Luteolibacter</taxon>
    </lineage>
</organism>
<dbReference type="RefSeq" id="WP_200350623.1">
    <property type="nucleotide sequence ID" value="NZ_BAABHZ010000008.1"/>
</dbReference>
<keyword evidence="1" id="KW-0808">Transferase</keyword>
<name>A0A934R5K6_9BACT</name>
<dbReference type="SUPFAM" id="SSF55729">
    <property type="entry name" value="Acyl-CoA N-acyltransferases (Nat)"/>
    <property type="match status" value="1"/>
</dbReference>
<reference evidence="4" key="1">
    <citation type="submission" date="2021-01" db="EMBL/GenBank/DDBJ databases">
        <title>Modified the classification status of verrucomicrobia.</title>
        <authorList>
            <person name="Feng X."/>
        </authorList>
    </citation>
    <scope>NUCLEOTIDE SEQUENCE</scope>
    <source>
        <strain evidence="4">JCM 18052</strain>
    </source>
</reference>
<evidence type="ECO:0000256" key="2">
    <source>
        <dbReference type="ARBA" id="ARBA00023315"/>
    </source>
</evidence>
<keyword evidence="5" id="KW-1185">Reference proteome</keyword>
<dbReference type="InterPro" id="IPR000182">
    <property type="entry name" value="GNAT_dom"/>
</dbReference>
<proteinExistence type="predicted"/>
<dbReference type="InterPro" id="IPR050832">
    <property type="entry name" value="Bact_Acetyltransf"/>
</dbReference>
<evidence type="ECO:0000256" key="1">
    <source>
        <dbReference type="ARBA" id="ARBA00022679"/>
    </source>
</evidence>
<dbReference type="AlphaFoldDB" id="A0A934R5K6"/>
<accession>A0A934R5K6</accession>
<dbReference type="InterPro" id="IPR016181">
    <property type="entry name" value="Acyl_CoA_acyltransferase"/>
</dbReference>
<feature type="domain" description="N-acetyltransferase" evidence="3">
    <location>
        <begin position="8"/>
        <end position="155"/>
    </location>
</feature>
<dbReference type="GO" id="GO:0016747">
    <property type="term" value="F:acyltransferase activity, transferring groups other than amino-acyl groups"/>
    <property type="evidence" value="ECO:0007669"/>
    <property type="project" value="InterPro"/>
</dbReference>
<dbReference type="CDD" id="cd04301">
    <property type="entry name" value="NAT_SF"/>
    <property type="match status" value="1"/>
</dbReference>
<dbReference type="Pfam" id="PF00583">
    <property type="entry name" value="Acetyltransf_1"/>
    <property type="match status" value="1"/>
</dbReference>
<keyword evidence="2" id="KW-0012">Acyltransferase</keyword>
<evidence type="ECO:0000259" key="3">
    <source>
        <dbReference type="PROSITE" id="PS51186"/>
    </source>
</evidence>
<evidence type="ECO:0000313" key="4">
    <source>
        <dbReference type="EMBL" id="MBK1815665.1"/>
    </source>
</evidence>
<evidence type="ECO:0000313" key="5">
    <source>
        <dbReference type="Proteomes" id="UP000600139"/>
    </source>
</evidence>
<gene>
    <name evidence="4" type="ORF">JIN84_08560</name>
</gene>
<dbReference type="Gene3D" id="3.40.630.30">
    <property type="match status" value="1"/>
</dbReference>
<comment type="caution">
    <text evidence="4">The sequence shown here is derived from an EMBL/GenBank/DDBJ whole genome shotgun (WGS) entry which is preliminary data.</text>
</comment>
<dbReference type="PANTHER" id="PTHR43877">
    <property type="entry name" value="AMINOALKYLPHOSPHONATE N-ACETYLTRANSFERASE-RELATED-RELATED"/>
    <property type="match status" value="1"/>
</dbReference>
<dbReference type="PANTHER" id="PTHR43877:SF2">
    <property type="entry name" value="AMINOALKYLPHOSPHONATE N-ACETYLTRANSFERASE-RELATED"/>
    <property type="match status" value="1"/>
</dbReference>
<dbReference type="Proteomes" id="UP000600139">
    <property type="component" value="Unassembled WGS sequence"/>
</dbReference>
<dbReference type="EMBL" id="JAENIK010000009">
    <property type="protein sequence ID" value="MBK1815665.1"/>
    <property type="molecule type" value="Genomic_DNA"/>
</dbReference>
<dbReference type="PROSITE" id="PS51186">
    <property type="entry name" value="GNAT"/>
    <property type="match status" value="1"/>
</dbReference>
<sequence length="155" mass="17174">MIRKPEACVIRQATAEDAAAVEALYRELISDPLIHVSRSHVGKLFLSDTSFLLVAELDGIVRGTALLNLCQDAMYRAQPFGVVENVVVSEKARGHGIGRQLLTHVEHLAITRDCTKLMLLSSATRTSAHAFFRRCGFTGDTKLGFVKYRSRFGIR</sequence>
<protein>
    <submittedName>
        <fullName evidence="4">GNAT family N-acetyltransferase</fullName>
    </submittedName>
</protein>